<dbReference type="SUPFAM" id="SSF47413">
    <property type="entry name" value="lambda repressor-like DNA-binding domains"/>
    <property type="match status" value="1"/>
</dbReference>
<keyword evidence="3" id="KW-1185">Reference proteome</keyword>
<dbReference type="EMBL" id="FOSG01000005">
    <property type="protein sequence ID" value="SFK38994.1"/>
    <property type="molecule type" value="Genomic_DNA"/>
</dbReference>
<organism evidence="2 3">
    <name type="scientific">Streptomyces pini</name>
    <dbReference type="NCBI Taxonomy" id="1520580"/>
    <lineage>
        <taxon>Bacteria</taxon>
        <taxon>Bacillati</taxon>
        <taxon>Actinomycetota</taxon>
        <taxon>Actinomycetes</taxon>
        <taxon>Kitasatosporales</taxon>
        <taxon>Streptomycetaceae</taxon>
        <taxon>Streptomyces</taxon>
    </lineage>
</organism>
<evidence type="ECO:0000259" key="1">
    <source>
        <dbReference type="PROSITE" id="PS50943"/>
    </source>
</evidence>
<dbReference type="Proteomes" id="UP000198928">
    <property type="component" value="Unassembled WGS sequence"/>
</dbReference>
<dbReference type="InterPro" id="IPR010982">
    <property type="entry name" value="Lambda_DNA-bd_dom_sf"/>
</dbReference>
<dbReference type="CDD" id="cd00093">
    <property type="entry name" value="HTH_XRE"/>
    <property type="match status" value="1"/>
</dbReference>
<dbReference type="SMART" id="SM00530">
    <property type="entry name" value="HTH_XRE"/>
    <property type="match status" value="1"/>
</dbReference>
<accession>A0A1I3Z4K3</accession>
<proteinExistence type="predicted"/>
<feature type="domain" description="HTH cro/C1-type" evidence="1">
    <location>
        <begin position="19"/>
        <end position="74"/>
    </location>
</feature>
<dbReference type="OrthoDB" id="4115547at2"/>
<dbReference type="Gene3D" id="1.10.260.40">
    <property type="entry name" value="lambda repressor-like DNA-binding domains"/>
    <property type="match status" value="1"/>
</dbReference>
<dbReference type="AlphaFoldDB" id="A0A1I3Z4K3"/>
<dbReference type="Pfam" id="PF19054">
    <property type="entry name" value="DUF5753"/>
    <property type="match status" value="1"/>
</dbReference>
<evidence type="ECO:0000313" key="3">
    <source>
        <dbReference type="Proteomes" id="UP000198928"/>
    </source>
</evidence>
<sequence>MPNSPLTPTIRRRRLGAALRRLRTDAGMTLEAAATAMGWKSPKLSKIENATQAIHPSDVSALLTVYGVDDPTVVGALEGLARDAGKRGWWQTYSGVVSPSYADYISLEADAEAIHSWSPLVVPGLLQTAAYAREVIAGVTTTRTPEEVAALAEVRMARQSVLTRPGSPLELWAVIHEAALHQRFTVRPTIMREQLRRLLDTADIPNITVQLMPLDSTAHPGVLGSFTLSSFPSPMPPVVLLENLSGAAYVEGDEATPFAKAFDRIRATALSVEDSLARIAEMEEGHRR</sequence>
<dbReference type="RefSeq" id="WP_093849189.1">
    <property type="nucleotide sequence ID" value="NZ_FOSG01000005.1"/>
</dbReference>
<gene>
    <name evidence="2" type="ORF">SAMN05192584_105323</name>
</gene>
<reference evidence="3" key="1">
    <citation type="submission" date="2016-10" db="EMBL/GenBank/DDBJ databases">
        <authorList>
            <person name="Varghese N."/>
            <person name="Submissions S."/>
        </authorList>
    </citation>
    <scope>NUCLEOTIDE SEQUENCE [LARGE SCALE GENOMIC DNA]</scope>
    <source>
        <strain evidence="3">PL19</strain>
    </source>
</reference>
<dbReference type="PROSITE" id="PS50943">
    <property type="entry name" value="HTH_CROC1"/>
    <property type="match status" value="1"/>
</dbReference>
<dbReference type="InterPro" id="IPR001387">
    <property type="entry name" value="Cro/C1-type_HTH"/>
</dbReference>
<dbReference type="GO" id="GO:0003677">
    <property type="term" value="F:DNA binding"/>
    <property type="evidence" value="ECO:0007669"/>
    <property type="project" value="InterPro"/>
</dbReference>
<dbReference type="Pfam" id="PF13560">
    <property type="entry name" value="HTH_31"/>
    <property type="match status" value="1"/>
</dbReference>
<dbReference type="InterPro" id="IPR043917">
    <property type="entry name" value="DUF5753"/>
</dbReference>
<protein>
    <submittedName>
        <fullName evidence="2">Helix-turn-helix domain-containing protein</fullName>
    </submittedName>
</protein>
<evidence type="ECO:0000313" key="2">
    <source>
        <dbReference type="EMBL" id="SFK38994.1"/>
    </source>
</evidence>
<name>A0A1I3Z4K3_9ACTN</name>